<accession>A0A0V8JPS5</accession>
<dbReference type="InterPro" id="IPR002711">
    <property type="entry name" value="HNH"/>
</dbReference>
<dbReference type="PANTHER" id="PTHR41286:SF1">
    <property type="entry name" value="HNH NUCLEASE YAJD-RELATED"/>
    <property type="match status" value="1"/>
</dbReference>
<dbReference type="AlphaFoldDB" id="A0A0V8JPS5"/>
<proteinExistence type="inferred from homology"/>
<sequence length="96" mass="12006">MKFYKSKAWRDLRQQVLKRDNYECQECKRNGLVYTDAHDPEKHKRLDVDHIKEIYTHPELALEMDNLQTLCIPCHNKKHKRFFFRKKENRWDDEKW</sequence>
<evidence type="ECO:0000256" key="4">
    <source>
        <dbReference type="ARBA" id="ARBA00040194"/>
    </source>
</evidence>
<gene>
    <name evidence="6" type="ORF">AS180_05305</name>
</gene>
<dbReference type="GO" id="GO:0016787">
    <property type="term" value="F:hydrolase activity"/>
    <property type="evidence" value="ECO:0007669"/>
    <property type="project" value="UniProtKB-KW"/>
</dbReference>
<feature type="domain" description="HNH nuclease" evidence="5">
    <location>
        <begin position="11"/>
        <end position="76"/>
    </location>
</feature>
<dbReference type="GO" id="GO:0004519">
    <property type="term" value="F:endonuclease activity"/>
    <property type="evidence" value="ECO:0007669"/>
    <property type="project" value="InterPro"/>
</dbReference>
<reference evidence="6 7" key="1">
    <citation type="submission" date="2015-11" db="EMBL/GenBank/DDBJ databases">
        <title>Bacillus caseinolyticus sp nov.</title>
        <authorList>
            <person name="Dastager S.G."/>
            <person name="Mawlankar R."/>
        </authorList>
    </citation>
    <scope>NUCLEOTIDE SEQUENCE [LARGE SCALE GENOMIC DNA]</scope>
    <source>
        <strain evidence="6 7">SGD-V-76</strain>
    </source>
</reference>
<evidence type="ECO:0000313" key="7">
    <source>
        <dbReference type="Proteomes" id="UP000053681"/>
    </source>
</evidence>
<evidence type="ECO:0000259" key="5">
    <source>
        <dbReference type="SMART" id="SM00507"/>
    </source>
</evidence>
<dbReference type="EMBL" id="LNQP01000013">
    <property type="protein sequence ID" value="KSU88940.1"/>
    <property type="molecule type" value="Genomic_DNA"/>
</dbReference>
<dbReference type="CDD" id="cd00085">
    <property type="entry name" value="HNHc"/>
    <property type="match status" value="1"/>
</dbReference>
<evidence type="ECO:0000256" key="1">
    <source>
        <dbReference type="ARBA" id="ARBA00022722"/>
    </source>
</evidence>
<dbReference type="PANTHER" id="PTHR41286">
    <property type="entry name" value="HNH NUCLEASE YAJD-RELATED"/>
    <property type="match status" value="1"/>
</dbReference>
<comment type="caution">
    <text evidence="6">The sequence shown here is derived from an EMBL/GenBank/DDBJ whole genome shotgun (WGS) entry which is preliminary data.</text>
</comment>
<dbReference type="Pfam" id="PF01844">
    <property type="entry name" value="HNH"/>
    <property type="match status" value="1"/>
</dbReference>
<dbReference type="GO" id="GO:0005829">
    <property type="term" value="C:cytosol"/>
    <property type="evidence" value="ECO:0007669"/>
    <property type="project" value="TreeGrafter"/>
</dbReference>
<dbReference type="GO" id="GO:0008270">
    <property type="term" value="F:zinc ion binding"/>
    <property type="evidence" value="ECO:0007669"/>
    <property type="project" value="InterPro"/>
</dbReference>
<keyword evidence="1" id="KW-0540">Nuclease</keyword>
<protein>
    <recommendedName>
        <fullName evidence="4">Putative HNH nuclease YajD</fullName>
    </recommendedName>
</protein>
<dbReference type="SMART" id="SM00507">
    <property type="entry name" value="HNHc"/>
    <property type="match status" value="1"/>
</dbReference>
<name>A0A0V8JPS5_9BACI</name>
<evidence type="ECO:0000256" key="2">
    <source>
        <dbReference type="ARBA" id="ARBA00022801"/>
    </source>
</evidence>
<dbReference type="Proteomes" id="UP000053681">
    <property type="component" value="Unassembled WGS sequence"/>
</dbReference>
<evidence type="ECO:0000256" key="3">
    <source>
        <dbReference type="ARBA" id="ARBA00038412"/>
    </source>
</evidence>
<dbReference type="GO" id="GO:0003676">
    <property type="term" value="F:nucleic acid binding"/>
    <property type="evidence" value="ECO:0007669"/>
    <property type="project" value="InterPro"/>
</dbReference>
<comment type="similarity">
    <text evidence="3">Belongs to the HNH nuclease family.</text>
</comment>
<dbReference type="Gene3D" id="1.10.30.50">
    <property type="match status" value="1"/>
</dbReference>
<dbReference type="RefSeq" id="WP_062686531.1">
    <property type="nucleotide sequence ID" value="NZ_KQ758633.1"/>
</dbReference>
<keyword evidence="2 6" id="KW-0378">Hydrolase</keyword>
<dbReference type="InterPro" id="IPR003615">
    <property type="entry name" value="HNH_nuc"/>
</dbReference>
<organism evidence="6 7">
    <name type="scientific">Priestia veravalensis</name>
    <dbReference type="NCBI Taxonomy" id="1414648"/>
    <lineage>
        <taxon>Bacteria</taxon>
        <taxon>Bacillati</taxon>
        <taxon>Bacillota</taxon>
        <taxon>Bacilli</taxon>
        <taxon>Bacillales</taxon>
        <taxon>Bacillaceae</taxon>
        <taxon>Priestia</taxon>
    </lineage>
</organism>
<keyword evidence="7" id="KW-1185">Reference proteome</keyword>
<evidence type="ECO:0000313" key="6">
    <source>
        <dbReference type="EMBL" id="KSU88940.1"/>
    </source>
</evidence>